<keyword evidence="2" id="KW-1185">Reference proteome</keyword>
<proteinExistence type="predicted"/>
<dbReference type="Proteomes" id="UP000502248">
    <property type="component" value="Chromosome"/>
</dbReference>
<accession>A0A7Z2VJL0</accession>
<gene>
    <name evidence="1" type="ORF">HH215_14550</name>
</gene>
<evidence type="ECO:0000313" key="1">
    <source>
        <dbReference type="EMBL" id="QJD84287.1"/>
    </source>
</evidence>
<dbReference type="RefSeq" id="WP_169280571.1">
    <property type="nucleotide sequence ID" value="NZ_CP051680.1"/>
</dbReference>
<reference evidence="1 2" key="1">
    <citation type="submission" date="2020-04" db="EMBL/GenBank/DDBJ databases">
        <title>Genome sequencing of novel species.</title>
        <authorList>
            <person name="Heo J."/>
            <person name="Kim S.-J."/>
            <person name="Kim J.-S."/>
            <person name="Hong S.-B."/>
            <person name="Kwon S.-W."/>
        </authorList>
    </citation>
    <scope>NUCLEOTIDE SEQUENCE [LARGE SCALE GENOMIC DNA]</scope>
    <source>
        <strain evidence="1 2">MFER-1</strain>
    </source>
</reference>
<dbReference type="EMBL" id="CP051680">
    <property type="protein sequence ID" value="QJD84287.1"/>
    <property type="molecule type" value="Genomic_DNA"/>
</dbReference>
<organism evidence="1 2">
    <name type="scientific">Cohnella herbarum</name>
    <dbReference type="NCBI Taxonomy" id="2728023"/>
    <lineage>
        <taxon>Bacteria</taxon>
        <taxon>Bacillati</taxon>
        <taxon>Bacillota</taxon>
        <taxon>Bacilli</taxon>
        <taxon>Bacillales</taxon>
        <taxon>Paenibacillaceae</taxon>
        <taxon>Cohnella</taxon>
    </lineage>
</organism>
<name>A0A7Z2VJL0_9BACL</name>
<dbReference type="KEGG" id="cheb:HH215_14550"/>
<evidence type="ECO:0000313" key="2">
    <source>
        <dbReference type="Proteomes" id="UP000502248"/>
    </source>
</evidence>
<dbReference type="AlphaFoldDB" id="A0A7Z2VJL0"/>
<sequence>MEPGDEIGIRIEKIGTLTNENLYVGYENFDDNPSEIVASDIAPGEWWASGADDDNETFITGHPAAASYYGFFNNSKAVKVEYSGPTVNSGYNGQWEAYATVGEDRWNSIQDD</sequence>
<dbReference type="SUPFAM" id="SSF49344">
    <property type="entry name" value="CBD9-like"/>
    <property type="match status" value="1"/>
</dbReference>
<protein>
    <submittedName>
        <fullName evidence="1">Uncharacterized protein</fullName>
    </submittedName>
</protein>